<accession>A0A9N9CY35</accession>
<dbReference type="InterPro" id="IPR046351">
    <property type="entry name" value="UTP4"/>
</dbReference>
<dbReference type="InterPro" id="IPR015943">
    <property type="entry name" value="WD40/YVTN_repeat-like_dom_sf"/>
</dbReference>
<dbReference type="Gene3D" id="2.130.10.10">
    <property type="entry name" value="YVTN repeat-like/Quinoprotein amine dehydrogenase"/>
    <property type="match status" value="2"/>
</dbReference>
<proteinExistence type="predicted"/>
<protein>
    <submittedName>
        <fullName evidence="1">10080_t:CDS:1</fullName>
    </submittedName>
</protein>
<dbReference type="AlphaFoldDB" id="A0A9N9CY35"/>
<evidence type="ECO:0000313" key="1">
    <source>
        <dbReference type="EMBL" id="CAG8620383.1"/>
    </source>
</evidence>
<dbReference type="PANTHER" id="PTHR44163:SF1">
    <property type="entry name" value="U3 SMALL NUCLEOLAR RNA-ASSOCIATED PROTEIN 4 HOMOLOG"/>
    <property type="match status" value="1"/>
</dbReference>
<dbReference type="GO" id="GO:0032040">
    <property type="term" value="C:small-subunit processome"/>
    <property type="evidence" value="ECO:0007669"/>
    <property type="project" value="TreeGrafter"/>
</dbReference>
<dbReference type="OrthoDB" id="8883818at2759"/>
<name>A0A9N9CY35_9GLOM</name>
<dbReference type="GO" id="GO:0030686">
    <property type="term" value="C:90S preribosome"/>
    <property type="evidence" value="ECO:0007669"/>
    <property type="project" value="InterPro"/>
</dbReference>
<reference evidence="1" key="1">
    <citation type="submission" date="2021-06" db="EMBL/GenBank/DDBJ databases">
        <authorList>
            <person name="Kallberg Y."/>
            <person name="Tangrot J."/>
            <person name="Rosling A."/>
        </authorList>
    </citation>
    <scope>NUCLEOTIDE SEQUENCE</scope>
    <source>
        <strain evidence="1">FL130A</strain>
    </source>
</reference>
<evidence type="ECO:0000313" key="2">
    <source>
        <dbReference type="Proteomes" id="UP000789508"/>
    </source>
</evidence>
<dbReference type="SUPFAM" id="SSF50978">
    <property type="entry name" value="WD40 repeat-like"/>
    <property type="match status" value="1"/>
</dbReference>
<keyword evidence="2" id="KW-1185">Reference proteome</keyword>
<dbReference type="InterPro" id="IPR001680">
    <property type="entry name" value="WD40_rpt"/>
</dbReference>
<dbReference type="SMART" id="SM00320">
    <property type="entry name" value="WD40"/>
    <property type="match status" value="5"/>
</dbReference>
<dbReference type="GO" id="GO:0000462">
    <property type="term" value="P:maturation of SSU-rRNA from tricistronic rRNA transcript (SSU-rRNA, 5.8S rRNA, LSU-rRNA)"/>
    <property type="evidence" value="ECO:0007669"/>
    <property type="project" value="InterPro"/>
</dbReference>
<dbReference type="GO" id="GO:0003723">
    <property type="term" value="F:RNA binding"/>
    <property type="evidence" value="ECO:0007669"/>
    <property type="project" value="TreeGrafter"/>
</dbReference>
<feature type="non-terminal residue" evidence="1">
    <location>
        <position position="525"/>
    </location>
</feature>
<dbReference type="InterPro" id="IPR036322">
    <property type="entry name" value="WD40_repeat_dom_sf"/>
</dbReference>
<comment type="caution">
    <text evidence="1">The sequence shown here is derived from an EMBL/GenBank/DDBJ whole genome shotgun (WGS) entry which is preliminary data.</text>
</comment>
<gene>
    <name evidence="1" type="ORF">ALEPTO_LOCUS8941</name>
</gene>
<dbReference type="Proteomes" id="UP000789508">
    <property type="component" value="Unassembled WGS sequence"/>
</dbReference>
<sequence>DNTIVSGDSLGHVKFWEGNMGTMLQKYHQHSAPVLCLTTNEEGTAVFSCGVDYKCNLFKLVGPKHSKYPHKMRSESIPFWELVGYRRYHEHEVKALAINEMNDTLVSGGVDTDLILIPLENFPNVYCHRIPAFYRDLISLSKTQQLLMYRSSNGIKLWKLGKAAMPPRSSEMNKVDVMLLPLVERQEAVLEISLKGTLNLFSSALSEDGHWIAVADVEEVKLFRIEKDPVKHMIVHKIKDFCRIYSQSSKKFATGAHHLLFAPDNSKLIMVTVDSYVVVVGLNNWHQGRFDVLACFDNHARDAEKNKMASTITTIVVSNDSRWLATGDLSNNIYIFNLKNLSHYIPVQKFQSLQNGLTFSPNSSILLITLTSNEFYLFDLQKENLTDWSRNYSTKLPLKFLELKEKIMGCTFNPGRPESILLWSANFICIVDISKEVGDPDQEIDVFLRKSLLLQTYHDISSPRGNINHILQDEISRINFKMIRKYQSLIFVDYVKEDSLVVVERPRAEIMKTLPPPFAWAKYGT</sequence>
<dbReference type="EMBL" id="CAJVPS010005955">
    <property type="protein sequence ID" value="CAG8620383.1"/>
    <property type="molecule type" value="Genomic_DNA"/>
</dbReference>
<organism evidence="1 2">
    <name type="scientific">Ambispora leptoticha</name>
    <dbReference type="NCBI Taxonomy" id="144679"/>
    <lineage>
        <taxon>Eukaryota</taxon>
        <taxon>Fungi</taxon>
        <taxon>Fungi incertae sedis</taxon>
        <taxon>Mucoromycota</taxon>
        <taxon>Glomeromycotina</taxon>
        <taxon>Glomeromycetes</taxon>
        <taxon>Archaeosporales</taxon>
        <taxon>Ambisporaceae</taxon>
        <taxon>Ambispora</taxon>
    </lineage>
</organism>
<dbReference type="PANTHER" id="PTHR44163">
    <property type="entry name" value="U3 SMALL NUCLEOLAR RNA-ASSOCIATED PROTEIN 4 HOMOLOG"/>
    <property type="match status" value="1"/>
</dbReference>
<dbReference type="Pfam" id="PF00400">
    <property type="entry name" value="WD40"/>
    <property type="match status" value="2"/>
</dbReference>
<dbReference type="GO" id="GO:0034455">
    <property type="term" value="C:t-UTP complex"/>
    <property type="evidence" value="ECO:0007669"/>
    <property type="project" value="TreeGrafter"/>
</dbReference>